<evidence type="ECO:0000256" key="13">
    <source>
        <dbReference type="ARBA" id="ARBA00047899"/>
    </source>
</evidence>
<dbReference type="Pfam" id="PF00069">
    <property type="entry name" value="Pkinase"/>
    <property type="match status" value="1"/>
</dbReference>
<keyword evidence="8 15" id="KW-0547">Nucleotide-binding</keyword>
<dbReference type="SUPFAM" id="SSF56112">
    <property type="entry name" value="Protein kinase-like (PK-like)"/>
    <property type="match status" value="1"/>
</dbReference>
<dbReference type="AlphaFoldDB" id="A0A8H4SXV1"/>
<feature type="region of interest" description="Disordered" evidence="16">
    <location>
        <begin position="1"/>
        <end position="28"/>
    </location>
</feature>
<comment type="caution">
    <text evidence="18">The sequence shown here is derived from an EMBL/GenBank/DDBJ whole genome shotgun (WGS) entry which is preliminary data.</text>
</comment>
<sequence length="392" mass="44104">MSPNTGVADEGDFVDSDDEFDVEEASEDPQRYLEGLYYPICIGETLADQYRIEHKLGHGGFSTVWMAYDILGKKDVALKIMTSEDPNDNEYNMQTEIARVIQDTSHLTLYRRTFLLRGSHGNHRVLVLPLRGPNLRDHRRQKPLRVRMSGAKQLLQAISHLHDIGIVHRDLSSANVMYSLRPMDSSSVAAKYESIGRPKKIRLDPDLWKTGELVMPMKAHESLIGDDISLGDFGLAIKSGTPVSQKLQSPAIYCAPERVYDQDPTFATDMWSYMCIFAELYMGYALFYGPGNSSIISCMVHALGPLPASWNGTYKAGGVSNDWWYDQHHELEPTALLEAKVGRLRPDIDVEEKELVLSVLRKGLSYQPQDRLSASQLLEDASFKALMEIYGV</sequence>
<evidence type="ECO:0000256" key="6">
    <source>
        <dbReference type="ARBA" id="ARBA00022527"/>
    </source>
</evidence>
<dbReference type="PANTHER" id="PTHR45646">
    <property type="entry name" value="SERINE/THREONINE-PROTEIN KINASE DOA-RELATED"/>
    <property type="match status" value="1"/>
</dbReference>
<evidence type="ECO:0000256" key="2">
    <source>
        <dbReference type="ARBA" id="ARBA00011534"/>
    </source>
</evidence>
<dbReference type="OrthoDB" id="5979581at2759"/>
<dbReference type="Gene3D" id="1.10.510.10">
    <property type="entry name" value="Transferase(Phosphotransferase) domain 1"/>
    <property type="match status" value="1"/>
</dbReference>
<protein>
    <recommendedName>
        <fullName evidence="5">EKC/KEOPS complex subunit BUD32</fullName>
        <ecNumber evidence="3">2.7.11.1</ecNumber>
    </recommendedName>
    <alternativeName>
        <fullName evidence="11 12">Atypical Serine/threonine protein kinase BUD32</fullName>
    </alternativeName>
    <alternativeName>
        <fullName evidence="4">EKC/KEOPS complex subunit bud32</fullName>
    </alternativeName>
</protein>
<keyword evidence="6" id="KW-0723">Serine/threonine-protein kinase</keyword>
<evidence type="ECO:0000256" key="16">
    <source>
        <dbReference type="SAM" id="MobiDB-lite"/>
    </source>
</evidence>
<keyword evidence="10 15" id="KW-0067">ATP-binding</keyword>
<dbReference type="GO" id="GO:0005634">
    <property type="term" value="C:nucleus"/>
    <property type="evidence" value="ECO:0007669"/>
    <property type="project" value="TreeGrafter"/>
</dbReference>
<evidence type="ECO:0000256" key="5">
    <source>
        <dbReference type="ARBA" id="ARBA00019973"/>
    </source>
</evidence>
<dbReference type="GO" id="GO:0043484">
    <property type="term" value="P:regulation of RNA splicing"/>
    <property type="evidence" value="ECO:0007669"/>
    <property type="project" value="TreeGrafter"/>
</dbReference>
<evidence type="ECO:0000259" key="17">
    <source>
        <dbReference type="PROSITE" id="PS50011"/>
    </source>
</evidence>
<feature type="binding site" evidence="15">
    <location>
        <position position="79"/>
    </location>
    <ligand>
        <name>ATP</name>
        <dbReference type="ChEBI" id="CHEBI:30616"/>
    </ligand>
</feature>
<dbReference type="InterPro" id="IPR017441">
    <property type="entry name" value="Protein_kinase_ATP_BS"/>
</dbReference>
<evidence type="ECO:0000256" key="9">
    <source>
        <dbReference type="ARBA" id="ARBA00022777"/>
    </source>
</evidence>
<dbReference type="InterPro" id="IPR000719">
    <property type="entry name" value="Prot_kinase_dom"/>
</dbReference>
<dbReference type="GO" id="GO:0005524">
    <property type="term" value="F:ATP binding"/>
    <property type="evidence" value="ECO:0007669"/>
    <property type="project" value="UniProtKB-UniRule"/>
</dbReference>
<proteinExistence type="predicted"/>
<comment type="catalytic activity">
    <reaction evidence="13">
        <text>L-threonyl-[protein] + ATP = O-phospho-L-threonyl-[protein] + ADP + H(+)</text>
        <dbReference type="Rhea" id="RHEA:46608"/>
        <dbReference type="Rhea" id="RHEA-COMP:11060"/>
        <dbReference type="Rhea" id="RHEA-COMP:11605"/>
        <dbReference type="ChEBI" id="CHEBI:15378"/>
        <dbReference type="ChEBI" id="CHEBI:30013"/>
        <dbReference type="ChEBI" id="CHEBI:30616"/>
        <dbReference type="ChEBI" id="CHEBI:61977"/>
        <dbReference type="ChEBI" id="CHEBI:456216"/>
        <dbReference type="EC" id="2.7.11.1"/>
    </reaction>
</comment>
<dbReference type="Gene3D" id="3.30.200.20">
    <property type="entry name" value="Phosphorylase Kinase, domain 1"/>
    <property type="match status" value="1"/>
</dbReference>
<feature type="compositionally biased region" description="Acidic residues" evidence="16">
    <location>
        <begin position="9"/>
        <end position="27"/>
    </location>
</feature>
<dbReference type="GO" id="GO:0004674">
    <property type="term" value="F:protein serine/threonine kinase activity"/>
    <property type="evidence" value="ECO:0007669"/>
    <property type="project" value="UniProtKB-KW"/>
</dbReference>
<keyword evidence="19" id="KW-1185">Reference proteome</keyword>
<dbReference type="Proteomes" id="UP000604273">
    <property type="component" value="Unassembled WGS sequence"/>
</dbReference>
<dbReference type="PANTHER" id="PTHR45646:SF11">
    <property type="entry name" value="SERINE_THREONINE-PROTEIN KINASE DOA"/>
    <property type="match status" value="1"/>
</dbReference>
<comment type="function">
    <text evidence="1">Component of the EKC/KEOPS complex that is required for the formation of a threonylcarbamoyl group on adenosine at position 37 (t(6)A37) in tRNAs that read codons beginning with adenine. The complex is probably involved in the transfer of the threonylcarbamoyl moiety of threonylcarbamoyl-AMP (TC-AMP) to the N6 group of A37. BUD32 has ATPase activity in the context of the EKC/KEOPS complex and likely plays a supporting role to the catalytic subunit KAE1. The EKC/KEOPS complex also promotes both telomere uncapping and telomere elongation. The complex is required for efficient recruitment of transcriptional coactivators.</text>
</comment>
<dbReference type="PROSITE" id="PS00107">
    <property type="entry name" value="PROTEIN_KINASE_ATP"/>
    <property type="match status" value="1"/>
</dbReference>
<evidence type="ECO:0000256" key="3">
    <source>
        <dbReference type="ARBA" id="ARBA00012513"/>
    </source>
</evidence>
<evidence type="ECO:0000256" key="1">
    <source>
        <dbReference type="ARBA" id="ARBA00003747"/>
    </source>
</evidence>
<dbReference type="InterPro" id="IPR008266">
    <property type="entry name" value="Tyr_kinase_AS"/>
</dbReference>
<gene>
    <name evidence="18" type="ORF">FGADI_10349</name>
</gene>
<evidence type="ECO:0000256" key="12">
    <source>
        <dbReference type="ARBA" id="ARBA00033194"/>
    </source>
</evidence>
<keyword evidence="7" id="KW-0808">Transferase</keyword>
<organism evidence="18 19">
    <name type="scientific">Fusarium gaditjirri</name>
    <dbReference type="NCBI Taxonomy" id="282569"/>
    <lineage>
        <taxon>Eukaryota</taxon>
        <taxon>Fungi</taxon>
        <taxon>Dikarya</taxon>
        <taxon>Ascomycota</taxon>
        <taxon>Pezizomycotina</taxon>
        <taxon>Sordariomycetes</taxon>
        <taxon>Hypocreomycetidae</taxon>
        <taxon>Hypocreales</taxon>
        <taxon>Nectriaceae</taxon>
        <taxon>Fusarium</taxon>
        <taxon>Fusarium nisikadoi species complex</taxon>
    </lineage>
</organism>
<evidence type="ECO:0000256" key="10">
    <source>
        <dbReference type="ARBA" id="ARBA00022840"/>
    </source>
</evidence>
<reference evidence="18" key="2">
    <citation type="submission" date="2020-05" db="EMBL/GenBank/DDBJ databases">
        <authorList>
            <person name="Kim H.-S."/>
            <person name="Proctor R.H."/>
            <person name="Brown D.W."/>
        </authorList>
    </citation>
    <scope>NUCLEOTIDE SEQUENCE</scope>
    <source>
        <strain evidence="18">NRRL 45417</strain>
    </source>
</reference>
<evidence type="ECO:0000256" key="7">
    <source>
        <dbReference type="ARBA" id="ARBA00022679"/>
    </source>
</evidence>
<evidence type="ECO:0000256" key="14">
    <source>
        <dbReference type="ARBA" id="ARBA00048679"/>
    </source>
</evidence>
<evidence type="ECO:0000256" key="15">
    <source>
        <dbReference type="PROSITE-ProRule" id="PRU10141"/>
    </source>
</evidence>
<dbReference type="PROSITE" id="PS00109">
    <property type="entry name" value="PROTEIN_KINASE_TYR"/>
    <property type="match status" value="1"/>
</dbReference>
<feature type="domain" description="Protein kinase" evidence="17">
    <location>
        <begin position="50"/>
        <end position="383"/>
    </location>
</feature>
<evidence type="ECO:0000313" key="18">
    <source>
        <dbReference type="EMBL" id="KAF4947504.1"/>
    </source>
</evidence>
<reference evidence="18" key="1">
    <citation type="journal article" date="2020" name="BMC Genomics">
        <title>Correction to: Identification and distribution of gene clusters required for synthesis of sphingolipid metabolism inhibitors in diverse species of the filamentous fungus Fusarium.</title>
        <authorList>
            <person name="Kim H.S."/>
            <person name="Lohmar J.M."/>
            <person name="Busman M."/>
            <person name="Brown D.W."/>
            <person name="Naumann T.A."/>
            <person name="Divon H.H."/>
            <person name="Lysoe E."/>
            <person name="Uhlig S."/>
            <person name="Proctor R.H."/>
        </authorList>
    </citation>
    <scope>NUCLEOTIDE SEQUENCE</scope>
    <source>
        <strain evidence="18">NRRL 45417</strain>
    </source>
</reference>
<evidence type="ECO:0000256" key="8">
    <source>
        <dbReference type="ARBA" id="ARBA00022741"/>
    </source>
</evidence>
<dbReference type="InterPro" id="IPR011009">
    <property type="entry name" value="Kinase-like_dom_sf"/>
</dbReference>
<keyword evidence="9" id="KW-0418">Kinase</keyword>
<evidence type="ECO:0000256" key="4">
    <source>
        <dbReference type="ARBA" id="ARBA00013948"/>
    </source>
</evidence>
<evidence type="ECO:0000256" key="11">
    <source>
        <dbReference type="ARBA" id="ARBA00030980"/>
    </source>
</evidence>
<evidence type="ECO:0000313" key="19">
    <source>
        <dbReference type="Proteomes" id="UP000604273"/>
    </source>
</evidence>
<dbReference type="InterPro" id="IPR051175">
    <property type="entry name" value="CLK_kinases"/>
</dbReference>
<accession>A0A8H4SXV1</accession>
<dbReference type="PROSITE" id="PS50011">
    <property type="entry name" value="PROTEIN_KINASE_DOM"/>
    <property type="match status" value="1"/>
</dbReference>
<dbReference type="EMBL" id="JABFAI010000286">
    <property type="protein sequence ID" value="KAF4947504.1"/>
    <property type="molecule type" value="Genomic_DNA"/>
</dbReference>
<comment type="catalytic activity">
    <reaction evidence="14">
        <text>L-seryl-[protein] + ATP = O-phospho-L-seryl-[protein] + ADP + H(+)</text>
        <dbReference type="Rhea" id="RHEA:17989"/>
        <dbReference type="Rhea" id="RHEA-COMP:9863"/>
        <dbReference type="Rhea" id="RHEA-COMP:11604"/>
        <dbReference type="ChEBI" id="CHEBI:15378"/>
        <dbReference type="ChEBI" id="CHEBI:29999"/>
        <dbReference type="ChEBI" id="CHEBI:30616"/>
        <dbReference type="ChEBI" id="CHEBI:83421"/>
        <dbReference type="ChEBI" id="CHEBI:456216"/>
        <dbReference type="EC" id="2.7.11.1"/>
    </reaction>
</comment>
<name>A0A8H4SXV1_9HYPO</name>
<comment type="subunit">
    <text evidence="2">Component of the EKC/KEOPS complex composed of at least BUD32, CGI121, GON7, KAE1 and PCC1; the whole complex dimerizes.</text>
</comment>
<dbReference type="EC" id="2.7.11.1" evidence="3"/>